<reference evidence="1" key="1">
    <citation type="submission" date="2021-02" db="EMBL/GenBank/DDBJ databases">
        <title>Natronoglycomyces albus gen. nov., sp. nov, a haloalkaliphilic actinobacterium from a soda solonchak soil.</title>
        <authorList>
            <person name="Sorokin D.Y."/>
            <person name="Khijniak T.V."/>
            <person name="Zakharycheva A.P."/>
            <person name="Boueva O.V."/>
            <person name="Ariskina E.V."/>
            <person name="Hahnke R.L."/>
            <person name="Bunk B."/>
            <person name="Sproer C."/>
            <person name="Schumann P."/>
            <person name="Evtushenko L.I."/>
            <person name="Kublanov I.V."/>
        </authorList>
    </citation>
    <scope>NUCLEOTIDE SEQUENCE</scope>
    <source>
        <strain evidence="1">DSM 106290</strain>
    </source>
</reference>
<name>A0A895XWN9_9ACTN</name>
<evidence type="ECO:0000313" key="1">
    <source>
        <dbReference type="EMBL" id="QSB06048.1"/>
    </source>
</evidence>
<dbReference type="Proteomes" id="UP000662939">
    <property type="component" value="Chromosome"/>
</dbReference>
<accession>A0A895XWN9</accession>
<organism evidence="1 2">
    <name type="scientific">Natronoglycomyces albus</name>
    <dbReference type="NCBI Taxonomy" id="2811108"/>
    <lineage>
        <taxon>Bacteria</taxon>
        <taxon>Bacillati</taxon>
        <taxon>Actinomycetota</taxon>
        <taxon>Actinomycetes</taxon>
        <taxon>Glycomycetales</taxon>
        <taxon>Glycomycetaceae</taxon>
        <taxon>Natronoglycomyces</taxon>
    </lineage>
</organism>
<gene>
    <name evidence="1" type="ORF">JQS30_03745</name>
</gene>
<sequence>MADQVWRSGPMTLSGVEYAKVLQALRQSSAVFVARAIAQTEKRARTLFDVAVPTPQQCIKAVFSHRAFGRIKGKIVRDEAAMAMVDRAVESAGENVRLFCTGFPMKVFNPLETGCRGDAVDLGDVSVLLRYAELAQVLSHFGRSINKSFTVTVISDGAMNAEVFKTRALVCESYVSRLGDMIARLGIEALVSVQEFYSMLTTMGEGHRARYDQAVQRSKDVCHAAFGLLLDRDDVQQSMKQALECEYELFGTSDFADLFHSTIGSVRYPEIEHLARSFDVSFEAAYTLMVGSVLWGQRIEDTRTYEAIMHGLPRPARANFRYRATMVQAEVTESAWDSTIEYVAVMNAARSTDILNLMVPGGIRVTTRPKPGQIGIHTSDQSAPSLFSYHSVPVIVPRDKGKCVKVDFELRLHAVTGGYRPVLLHGTDIVGYVHPEIPYGPLDQMPWKRGC</sequence>
<dbReference type="EMBL" id="CP070496">
    <property type="protein sequence ID" value="QSB06048.1"/>
    <property type="molecule type" value="Genomic_DNA"/>
</dbReference>
<dbReference type="AlphaFoldDB" id="A0A895XWN9"/>
<keyword evidence="2" id="KW-1185">Reference proteome</keyword>
<protein>
    <recommendedName>
        <fullName evidence="3">Pyoverdine/dityrosine biosynthesis protein</fullName>
    </recommendedName>
</protein>
<evidence type="ECO:0008006" key="3">
    <source>
        <dbReference type="Google" id="ProtNLM"/>
    </source>
</evidence>
<dbReference type="KEGG" id="nav:JQS30_03745"/>
<dbReference type="RefSeq" id="WP_213172059.1">
    <property type="nucleotide sequence ID" value="NZ_CP070496.1"/>
</dbReference>
<evidence type="ECO:0000313" key="2">
    <source>
        <dbReference type="Proteomes" id="UP000662939"/>
    </source>
</evidence>
<proteinExistence type="predicted"/>